<feature type="transmembrane region" description="Helical" evidence="7">
    <location>
        <begin position="7"/>
        <end position="23"/>
    </location>
</feature>
<comment type="similarity">
    <text evidence="3 6">Belongs to the peptidase S33 family.</text>
</comment>
<dbReference type="EC" id="3.3.2.9" evidence="6"/>
<name>A0ABP1RHH6_9HEXA</name>
<evidence type="ECO:0000313" key="10">
    <source>
        <dbReference type="Proteomes" id="UP001642540"/>
    </source>
</evidence>
<sequence>MGIITKIILLLIPIGIAYLYFQVTKIDPIPHVEDAYWGPKSEQGKSEDVSIRPFKINISKEILDDLNARLKNELDSNRLVPPLENVGFGYGFNSNFLKKVGNHWLSKYDWRAREKLLNKYPHFKTKIGGLDIHFQHVKPKAKNGIETRPLLILHGYPGSIIEYQKMIPLLSEPKNSKYNYELIIPSLPGYGFSSGAARPGLGTVEMANIFKRLMDRLGHKKFYVLGGDWGAIITSDLATVYPDNVLGAHSANCLSWGLEGHIRNFLALTFRSFFASPEEAEHNWPTWGETFSFMVKESGYLHIQATKPDTVGVALSHSPLGLAAYLLEKFSTWTNRTWIDRDDGGLLENFGMDELLDNVMVYWVTGSITTAVRLYSEGLIPWSGINVDRVPTNVPFDCHALSGDLIVVPKFAISNKFTNIKRYKVNAGGGHFGAFEIPNIIAADAVSFFNSL</sequence>
<comment type="catalytic activity">
    <reaction evidence="1 6">
        <text>1-(4-methoxyphenyl)-N-methyl-N-[(3-methyloxetan-3-yl)methyl]methanamine + H2O = 2-{[(4-methoxybenzyl)(methyl)amino]methyl}-2-methylpropane-1,3-diol</text>
        <dbReference type="Rhea" id="RHEA:55764"/>
        <dbReference type="ChEBI" id="CHEBI:15377"/>
        <dbReference type="ChEBI" id="CHEBI:139161"/>
        <dbReference type="ChEBI" id="CHEBI:139164"/>
        <dbReference type="EC" id="3.3.2.9"/>
    </reaction>
</comment>
<evidence type="ECO:0000256" key="3">
    <source>
        <dbReference type="ARBA" id="ARBA00010088"/>
    </source>
</evidence>
<evidence type="ECO:0000313" key="9">
    <source>
        <dbReference type="EMBL" id="CAL8128427.1"/>
    </source>
</evidence>
<dbReference type="Pfam" id="PF06441">
    <property type="entry name" value="EHN"/>
    <property type="match status" value="1"/>
</dbReference>
<evidence type="ECO:0000256" key="4">
    <source>
        <dbReference type="ARBA" id="ARBA00022797"/>
    </source>
</evidence>
<dbReference type="PANTHER" id="PTHR21661:SF35">
    <property type="entry name" value="EPOXIDE HYDROLASE"/>
    <property type="match status" value="1"/>
</dbReference>
<evidence type="ECO:0000259" key="8">
    <source>
        <dbReference type="Pfam" id="PF06441"/>
    </source>
</evidence>
<keyword evidence="6 7" id="KW-0472">Membrane</keyword>
<comment type="catalytic activity">
    <reaction evidence="6">
        <text>cis-stilbene oxide + H2O = (1R,2R)-hydrobenzoin</text>
        <dbReference type="Rhea" id="RHEA:23900"/>
        <dbReference type="ChEBI" id="CHEBI:15377"/>
        <dbReference type="ChEBI" id="CHEBI:50004"/>
        <dbReference type="ChEBI" id="CHEBI:50014"/>
        <dbReference type="EC" id="3.3.2.9"/>
    </reaction>
</comment>
<dbReference type="InterPro" id="IPR000639">
    <property type="entry name" value="Epox_hydrolase-like"/>
</dbReference>
<keyword evidence="6" id="KW-0256">Endoplasmic reticulum</keyword>
<dbReference type="InterPro" id="IPR016292">
    <property type="entry name" value="Epoxide_hydrolase"/>
</dbReference>
<gene>
    <name evidence="9" type="ORF">ODALV1_LOCUS22231</name>
</gene>
<dbReference type="EMBL" id="CAXLJM020000075">
    <property type="protein sequence ID" value="CAL8128427.1"/>
    <property type="molecule type" value="Genomic_DNA"/>
</dbReference>
<evidence type="ECO:0000256" key="2">
    <source>
        <dbReference type="ARBA" id="ARBA00004111"/>
    </source>
</evidence>
<evidence type="ECO:0000256" key="5">
    <source>
        <dbReference type="ARBA" id="ARBA00022801"/>
    </source>
</evidence>
<dbReference type="Proteomes" id="UP001642540">
    <property type="component" value="Unassembled WGS sequence"/>
</dbReference>
<keyword evidence="4 6" id="KW-0058">Aromatic hydrocarbons catabolism</keyword>
<keyword evidence="5 6" id="KW-0378">Hydrolase</keyword>
<dbReference type="PIRSF" id="PIRSF001112">
    <property type="entry name" value="Epoxide_hydrolase"/>
    <property type="match status" value="1"/>
</dbReference>
<evidence type="ECO:0000256" key="1">
    <source>
        <dbReference type="ARBA" id="ARBA00000221"/>
    </source>
</evidence>
<comment type="subcellular location">
    <subcellularLocation>
        <location evidence="6">Endoplasmic reticulum membrane</location>
    </subcellularLocation>
    <subcellularLocation>
        <location evidence="2">Microsome membrane</location>
        <topology evidence="2">Single-pass membrane protein</topology>
    </subcellularLocation>
</comment>
<protein>
    <recommendedName>
        <fullName evidence="6">Epoxide hydrolase</fullName>
        <ecNumber evidence="6">3.3.2.9</ecNumber>
    </recommendedName>
</protein>
<evidence type="ECO:0000256" key="7">
    <source>
        <dbReference type="SAM" id="Phobius"/>
    </source>
</evidence>
<dbReference type="InterPro" id="IPR029058">
    <property type="entry name" value="AB_hydrolase_fold"/>
</dbReference>
<comment type="caution">
    <text evidence="9">The sequence shown here is derived from an EMBL/GenBank/DDBJ whole genome shotgun (WGS) entry which is preliminary data.</text>
</comment>
<dbReference type="SUPFAM" id="SSF53474">
    <property type="entry name" value="alpha/beta-Hydrolases"/>
    <property type="match status" value="1"/>
</dbReference>
<dbReference type="PRINTS" id="PR00412">
    <property type="entry name" value="EPOXHYDRLASE"/>
</dbReference>
<dbReference type="Gene3D" id="3.40.50.1820">
    <property type="entry name" value="alpha/beta hydrolase"/>
    <property type="match status" value="1"/>
</dbReference>
<evidence type="ECO:0000256" key="6">
    <source>
        <dbReference type="PIRNR" id="PIRNR001112"/>
    </source>
</evidence>
<accession>A0ABP1RHH6</accession>
<dbReference type="PANTHER" id="PTHR21661">
    <property type="entry name" value="EPOXIDE HYDROLASE 1-RELATED"/>
    <property type="match status" value="1"/>
</dbReference>
<proteinExistence type="inferred from homology"/>
<organism evidence="9 10">
    <name type="scientific">Orchesella dallaii</name>
    <dbReference type="NCBI Taxonomy" id="48710"/>
    <lineage>
        <taxon>Eukaryota</taxon>
        <taxon>Metazoa</taxon>
        <taxon>Ecdysozoa</taxon>
        <taxon>Arthropoda</taxon>
        <taxon>Hexapoda</taxon>
        <taxon>Collembola</taxon>
        <taxon>Entomobryomorpha</taxon>
        <taxon>Entomobryoidea</taxon>
        <taxon>Orchesellidae</taxon>
        <taxon>Orchesellinae</taxon>
        <taxon>Orchesella</taxon>
    </lineage>
</organism>
<keyword evidence="7" id="KW-0812">Transmembrane</keyword>
<keyword evidence="10" id="KW-1185">Reference proteome</keyword>
<keyword evidence="7" id="KW-1133">Transmembrane helix</keyword>
<reference evidence="9 10" key="1">
    <citation type="submission" date="2024-08" db="EMBL/GenBank/DDBJ databases">
        <authorList>
            <person name="Cucini C."/>
            <person name="Frati F."/>
        </authorList>
    </citation>
    <scope>NUCLEOTIDE SEQUENCE [LARGE SCALE GENOMIC DNA]</scope>
</reference>
<feature type="domain" description="Epoxide hydrolase N-terminal" evidence="8">
    <location>
        <begin position="51"/>
        <end position="163"/>
    </location>
</feature>
<dbReference type="InterPro" id="IPR010497">
    <property type="entry name" value="Epoxide_hydro_N"/>
</dbReference>